<dbReference type="PANTHER" id="PTHR43685">
    <property type="entry name" value="GLYCOSYLTRANSFERASE"/>
    <property type="match status" value="1"/>
</dbReference>
<dbReference type="InterPro" id="IPR050834">
    <property type="entry name" value="Glycosyltransf_2"/>
</dbReference>
<dbReference type="Gene3D" id="3.90.550.10">
    <property type="entry name" value="Spore Coat Polysaccharide Biosynthesis Protein SpsA, Chain A"/>
    <property type="match status" value="1"/>
</dbReference>
<dbReference type="Proteomes" id="UP000176944">
    <property type="component" value="Chromosome"/>
</dbReference>
<feature type="domain" description="Glycosyltransferase 2-like" evidence="1">
    <location>
        <begin position="9"/>
        <end position="157"/>
    </location>
</feature>
<evidence type="ECO:0000313" key="2">
    <source>
        <dbReference type="EMBL" id="AOY78700.1"/>
    </source>
</evidence>
<gene>
    <name evidence="2" type="ORF">BJP36_01115</name>
</gene>
<proteinExistence type="predicted"/>
<dbReference type="EMBL" id="CP017708">
    <property type="protein sequence ID" value="AOY78700.1"/>
    <property type="molecule type" value="Genomic_DNA"/>
</dbReference>
<reference evidence="3" key="1">
    <citation type="submission" date="2016-10" db="EMBL/GenBank/DDBJ databases">
        <title>Comparative genomics uncovers the prolific and rare metabolic potential of the cyanobacterial genus Moorea.</title>
        <authorList>
            <person name="Leao T."/>
            <person name="Castelao G."/>
            <person name="Korobeynikov A."/>
            <person name="Monroe E.A."/>
            <person name="Podell S."/>
            <person name="Glukhov E."/>
            <person name="Allen E."/>
            <person name="Gerwick W.H."/>
            <person name="Gerwick L."/>
        </authorList>
    </citation>
    <scope>NUCLEOTIDE SEQUENCE [LARGE SCALE GENOMIC DNA]</scope>
    <source>
        <strain evidence="3">JHB</strain>
    </source>
</reference>
<dbReference type="SUPFAM" id="SSF53448">
    <property type="entry name" value="Nucleotide-diphospho-sugar transferases"/>
    <property type="match status" value="1"/>
</dbReference>
<organism evidence="2 3">
    <name type="scientific">Moorena producens (strain JHB)</name>
    <dbReference type="NCBI Taxonomy" id="1454205"/>
    <lineage>
        <taxon>Bacteria</taxon>
        <taxon>Bacillati</taxon>
        <taxon>Cyanobacteriota</taxon>
        <taxon>Cyanophyceae</taxon>
        <taxon>Coleofasciculales</taxon>
        <taxon>Coleofasciculaceae</taxon>
        <taxon>Moorena</taxon>
    </lineage>
</organism>
<dbReference type="InterPro" id="IPR001173">
    <property type="entry name" value="Glyco_trans_2-like"/>
</dbReference>
<accession>A0A1D9FU57</accession>
<dbReference type="CDD" id="cd00761">
    <property type="entry name" value="Glyco_tranf_GTA_type"/>
    <property type="match status" value="1"/>
</dbReference>
<evidence type="ECO:0000259" key="1">
    <source>
        <dbReference type="Pfam" id="PF00535"/>
    </source>
</evidence>
<sequence length="322" mass="37441">MPKSSPLVSIGMPVYNGANFIKDAIEGILSQTFEDFELIISDNASTDDTEEICRAYAAQDQRIHYYRNQKNLGGAYNYNRVFELSRGEYFKWAAHDDACAPDYLERCIEVLNRMPSVVLCYPRTLIIDTQGKPINQNYSDDLNLNSPKPDERYQRFLDVLFHIPGGRDKISPIFGLIRKSTLSQTPLIGSYFGSDLVLIGELALLGQFYEVPEYLFWRRFHNKRAMEANPTNSKRTAWYDPAKRDKIVFPVWRLFLEFIASINRVHLSWHERLDGYIQMTKWLLLWGWLRMAKDLILATAQALNITDQDFLRKDFLTNKISV</sequence>
<name>A0A1D9FU57_MOOP1</name>
<dbReference type="Pfam" id="PF00535">
    <property type="entry name" value="Glycos_transf_2"/>
    <property type="match status" value="1"/>
</dbReference>
<dbReference type="InterPro" id="IPR029044">
    <property type="entry name" value="Nucleotide-diphossugar_trans"/>
</dbReference>
<evidence type="ECO:0000313" key="3">
    <source>
        <dbReference type="Proteomes" id="UP000176944"/>
    </source>
</evidence>
<protein>
    <submittedName>
        <fullName evidence="2">Glycosyltransferase family 2 protein</fullName>
    </submittedName>
</protein>
<dbReference type="PANTHER" id="PTHR43685:SF2">
    <property type="entry name" value="GLYCOSYLTRANSFERASE 2-LIKE DOMAIN-CONTAINING PROTEIN"/>
    <property type="match status" value="1"/>
</dbReference>
<dbReference type="AlphaFoldDB" id="A0A1D9FU57"/>